<evidence type="ECO:0000256" key="1">
    <source>
        <dbReference type="SAM" id="SignalP"/>
    </source>
</evidence>
<accession>A0AAP2GH01</accession>
<gene>
    <name evidence="2" type="ORF">KK078_02940</name>
</gene>
<protein>
    <submittedName>
        <fullName evidence="2">Uncharacterized protein</fullName>
    </submittedName>
</protein>
<dbReference type="AlphaFoldDB" id="A0AAP2GH01"/>
<feature type="chain" id="PRO_5042868824" evidence="1">
    <location>
        <begin position="22"/>
        <end position="94"/>
    </location>
</feature>
<proteinExistence type="predicted"/>
<keyword evidence="3" id="KW-1185">Reference proteome</keyword>
<evidence type="ECO:0000313" key="2">
    <source>
        <dbReference type="EMBL" id="MBT1685493.1"/>
    </source>
</evidence>
<dbReference type="RefSeq" id="WP_254088743.1">
    <property type="nucleotide sequence ID" value="NZ_JAHESC010000003.1"/>
</dbReference>
<keyword evidence="1" id="KW-0732">Signal</keyword>
<reference evidence="2 3" key="1">
    <citation type="submission" date="2021-05" db="EMBL/GenBank/DDBJ databases">
        <title>A Polyphasic approach of four new species of the genus Ohtaekwangia: Ohtaekwangia histidinii sp. nov., Ohtaekwangia cretensis sp. nov., Ohtaekwangia indiensis sp. nov., Ohtaekwangia reichenbachii sp. nov. from diverse environment.</title>
        <authorList>
            <person name="Octaviana S."/>
        </authorList>
    </citation>
    <scope>NUCLEOTIDE SEQUENCE [LARGE SCALE GENOMIC DNA]</scope>
    <source>
        <strain evidence="2 3">PWU37</strain>
    </source>
</reference>
<evidence type="ECO:0000313" key="3">
    <source>
        <dbReference type="Proteomes" id="UP001319180"/>
    </source>
</evidence>
<comment type="caution">
    <text evidence="2">The sequence shown here is derived from an EMBL/GenBank/DDBJ whole genome shotgun (WGS) entry which is preliminary data.</text>
</comment>
<feature type="signal peptide" evidence="1">
    <location>
        <begin position="1"/>
        <end position="21"/>
    </location>
</feature>
<sequence length="94" mass="10131">MKLRLTLSCAAFVFAVLGTFASSLLKSESTLDPNFYYNGTFCTEIPLLECDDLCTKICTYNPPGPQGYVVAQLARNPDASTCMAPRCHSAGALN</sequence>
<name>A0AAP2GH01_9BACT</name>
<dbReference type="EMBL" id="JAHESC010000003">
    <property type="protein sequence ID" value="MBT1685493.1"/>
    <property type="molecule type" value="Genomic_DNA"/>
</dbReference>
<dbReference type="Proteomes" id="UP001319180">
    <property type="component" value="Unassembled WGS sequence"/>
</dbReference>
<organism evidence="2 3">
    <name type="scientific">Dawidia soli</name>
    <dbReference type="NCBI Taxonomy" id="2782352"/>
    <lineage>
        <taxon>Bacteria</taxon>
        <taxon>Pseudomonadati</taxon>
        <taxon>Bacteroidota</taxon>
        <taxon>Cytophagia</taxon>
        <taxon>Cytophagales</taxon>
        <taxon>Chryseotaleaceae</taxon>
        <taxon>Dawidia</taxon>
    </lineage>
</organism>